<proteinExistence type="predicted"/>
<reference evidence="1 2" key="1">
    <citation type="submission" date="2015-09" db="EMBL/GenBank/DDBJ databases">
        <authorList>
            <consortium name="Pathogen Informatics"/>
        </authorList>
    </citation>
    <scope>NUCLEOTIDE SEQUENCE [LARGE SCALE GENOMIC DNA]</scope>
    <source>
        <strain evidence="1 2">2789STDY5834878</strain>
    </source>
</reference>
<accession>A0A174ZNM1</accession>
<gene>
    <name evidence="1" type="ORF">ERS852492_01742</name>
</gene>
<protein>
    <submittedName>
        <fullName evidence="1">Uncharacterized protein</fullName>
    </submittedName>
</protein>
<dbReference type="Proteomes" id="UP000095780">
    <property type="component" value="Unassembled WGS sequence"/>
</dbReference>
<dbReference type="RefSeq" id="WP_055287220.1">
    <property type="nucleotide sequence ID" value="NZ_CABIXW010000004.1"/>
</dbReference>
<evidence type="ECO:0000313" key="2">
    <source>
        <dbReference type="Proteomes" id="UP000095780"/>
    </source>
</evidence>
<dbReference type="AlphaFoldDB" id="A0A174ZNM1"/>
<evidence type="ECO:0000313" key="1">
    <source>
        <dbReference type="EMBL" id="CUQ85948.1"/>
    </source>
</evidence>
<sequence>MRFDWKPESKERYFRKAEAAVKAAGFDDILRVDRDQFSVVKGTVKVHFKPISRDGKTRRWWEAKRTIENMHEVPPAKDQFGKKHKSIFIHAFMILEMEEQDK</sequence>
<organism evidence="1 2">
    <name type="scientific">Lachnospira eligens</name>
    <dbReference type="NCBI Taxonomy" id="39485"/>
    <lineage>
        <taxon>Bacteria</taxon>
        <taxon>Bacillati</taxon>
        <taxon>Bacillota</taxon>
        <taxon>Clostridia</taxon>
        <taxon>Lachnospirales</taxon>
        <taxon>Lachnospiraceae</taxon>
        <taxon>Lachnospira</taxon>
    </lineage>
</organism>
<name>A0A174ZNM1_9FIRM</name>
<dbReference type="EMBL" id="CZBV01000004">
    <property type="protein sequence ID" value="CUQ85948.1"/>
    <property type="molecule type" value="Genomic_DNA"/>
</dbReference>